<dbReference type="SUPFAM" id="SSF54593">
    <property type="entry name" value="Glyoxalase/Bleomycin resistance protein/Dihydroxybiphenyl dioxygenase"/>
    <property type="match status" value="1"/>
</dbReference>
<dbReference type="InterPro" id="IPR029068">
    <property type="entry name" value="Glyas_Bleomycin-R_OHBP_Dase"/>
</dbReference>
<organism evidence="2 3">
    <name type="scientific">Granulicatella seriolae</name>
    <dbReference type="NCBI Taxonomy" id="2967226"/>
    <lineage>
        <taxon>Bacteria</taxon>
        <taxon>Bacillati</taxon>
        <taxon>Bacillota</taxon>
        <taxon>Bacilli</taxon>
        <taxon>Lactobacillales</taxon>
        <taxon>Carnobacteriaceae</taxon>
        <taxon>Granulicatella</taxon>
    </lineage>
</organism>
<dbReference type="Proteomes" id="UP001059480">
    <property type="component" value="Unassembled WGS sequence"/>
</dbReference>
<evidence type="ECO:0000313" key="3">
    <source>
        <dbReference type="Proteomes" id="UP001059480"/>
    </source>
</evidence>
<name>A0ABT1WNA9_9LACT</name>
<gene>
    <name evidence="2" type="ORF">NPA36_05470</name>
</gene>
<dbReference type="PANTHER" id="PTHR33990">
    <property type="entry name" value="PROTEIN YJDN-RELATED"/>
    <property type="match status" value="1"/>
</dbReference>
<protein>
    <submittedName>
        <fullName evidence="2">VOC family protein</fullName>
    </submittedName>
</protein>
<proteinExistence type="predicted"/>
<dbReference type="RefSeq" id="WP_256945110.1">
    <property type="nucleotide sequence ID" value="NZ_JANHNZ010000004.1"/>
</dbReference>
<reference evidence="2" key="1">
    <citation type="submission" date="2022-07" db="EMBL/GenBank/DDBJ databases">
        <authorList>
            <person name="Jung M.-Y."/>
            <person name="Lee M."/>
        </authorList>
    </citation>
    <scope>NUCLEOTIDE SEQUENCE</scope>
    <source>
        <strain evidence="2">S8</strain>
    </source>
</reference>
<dbReference type="PANTHER" id="PTHR33990:SF2">
    <property type="entry name" value="PHNB-LIKE DOMAIN-CONTAINING PROTEIN"/>
    <property type="match status" value="1"/>
</dbReference>
<dbReference type="EMBL" id="JANHNZ010000004">
    <property type="protein sequence ID" value="MCQ9209994.1"/>
    <property type="molecule type" value="Genomic_DNA"/>
</dbReference>
<evidence type="ECO:0000313" key="2">
    <source>
        <dbReference type="EMBL" id="MCQ9209994.1"/>
    </source>
</evidence>
<reference evidence="2" key="2">
    <citation type="journal article" date="2023" name="Curr. Microbiol.">
        <title>Granulicatella seriolae sp. nov., a Novel Facultative Anaerobe Isolated from Yellowtail Marine Fish.</title>
        <authorList>
            <person name="Lee M."/>
            <person name="Choi Y.J."/>
            <person name="Farooq A."/>
            <person name="Jeong J.B."/>
            <person name="Jung M.Y."/>
        </authorList>
    </citation>
    <scope>NUCLEOTIDE SEQUENCE</scope>
    <source>
        <strain evidence="2">S8</strain>
    </source>
</reference>
<dbReference type="CDD" id="cd06588">
    <property type="entry name" value="PhnB_like"/>
    <property type="match status" value="1"/>
</dbReference>
<reference evidence="2" key="3">
    <citation type="journal article" date="2023" name="Microbiol. Resour. Announc.">
        <title>Draft Genome Sequence of Granulicatella sp. Strain S8, Isolated from a Marine Fish, Seriola quinqueradiata.</title>
        <authorList>
            <person name="Lee M."/>
            <person name="Farooq A."/>
            <person name="Jeong J.B."/>
            <person name="Jung M.Y."/>
        </authorList>
    </citation>
    <scope>NUCLEOTIDE SEQUENCE</scope>
    <source>
        <strain evidence="2">S8</strain>
    </source>
</reference>
<feature type="domain" description="PhnB-like" evidence="1">
    <location>
        <begin position="3"/>
        <end position="122"/>
    </location>
</feature>
<dbReference type="InterPro" id="IPR028973">
    <property type="entry name" value="PhnB-like"/>
</dbReference>
<comment type="caution">
    <text evidence="2">The sequence shown here is derived from an EMBL/GenBank/DDBJ whole genome shotgun (WGS) entry which is preliminary data.</text>
</comment>
<dbReference type="PIRSF" id="PIRSF021700">
    <property type="entry name" value="3_dmu_93_MTrfase"/>
    <property type="match status" value="1"/>
</dbReference>
<accession>A0ABT1WNA9</accession>
<dbReference type="Pfam" id="PF06983">
    <property type="entry name" value="3-dmu-9_3-mt"/>
    <property type="match status" value="1"/>
</dbReference>
<dbReference type="InterPro" id="IPR009725">
    <property type="entry name" value="3_dmu_93_MTrfase"/>
</dbReference>
<keyword evidence="3" id="KW-1185">Reference proteome</keyword>
<evidence type="ECO:0000259" key="1">
    <source>
        <dbReference type="Pfam" id="PF06983"/>
    </source>
</evidence>
<sequence>MSKIVPSLWFADNNCQDAIDFYTQVFPNSAIKSITHYPDSGLSPHFEGMAGKVINAEFTLNGQEFIGLDGGPYFRFSEAISFTITCKDQEEIDYYWDKLSAVPESEQCGWVKDAFGLSWQIIPSNLGQLQKTPAQIQALMGMKKIIIQDLIDAAD</sequence>
<dbReference type="Gene3D" id="3.10.180.10">
    <property type="entry name" value="2,3-Dihydroxybiphenyl 1,2-Dioxygenase, domain 1"/>
    <property type="match status" value="1"/>
</dbReference>